<reference evidence="2" key="1">
    <citation type="submission" date="2020-05" db="EMBL/GenBank/DDBJ databases">
        <title>Genomic Encyclopedia of Type Strains, Phase IV (KMG-V): Genome sequencing to study the core and pangenomes of soil and plant-associated prokaryotes.</title>
        <authorList>
            <person name="Whitman W."/>
        </authorList>
    </citation>
    <scope>NUCLEOTIDE SEQUENCE</scope>
    <source>
        <strain evidence="2">16F</strain>
    </source>
</reference>
<accession>A0A8J8K7I6</accession>
<dbReference type="EMBL" id="JABSNO010000001">
    <property type="protein sequence ID" value="NRS90992.1"/>
    <property type="molecule type" value="Genomic_DNA"/>
</dbReference>
<dbReference type="RefSeq" id="WP_173777636.1">
    <property type="nucleotide sequence ID" value="NZ_JABSNO010000001.1"/>
</dbReference>
<evidence type="ECO:0000313" key="3">
    <source>
        <dbReference type="Proteomes" id="UP000610746"/>
    </source>
</evidence>
<dbReference type="AlphaFoldDB" id="A0A8J8K7I6"/>
<dbReference type="Proteomes" id="UP000610746">
    <property type="component" value="Unassembled WGS sequence"/>
</dbReference>
<sequence length="121" mass="13634">MHQFFKISTLILFLGIFLIPKNFNAAPILKNSCCSQMSLESCGGESGKKEDPCHSKDKKESSKDCQDCHSCASVGFFADLQKDNFLEENILIKNSSQKISFYITPEFSDFASKIWQPPKII</sequence>
<protein>
    <submittedName>
        <fullName evidence="2">Uncharacterized protein</fullName>
    </submittedName>
</protein>
<proteinExistence type="predicted"/>
<feature type="region of interest" description="Disordered" evidence="1">
    <location>
        <begin position="42"/>
        <end position="66"/>
    </location>
</feature>
<feature type="compositionally biased region" description="Basic and acidic residues" evidence="1">
    <location>
        <begin position="46"/>
        <end position="66"/>
    </location>
</feature>
<organism evidence="2 3">
    <name type="scientific">Frigoriflavimonas asaccharolytica</name>
    <dbReference type="NCBI Taxonomy" id="2735899"/>
    <lineage>
        <taxon>Bacteria</taxon>
        <taxon>Pseudomonadati</taxon>
        <taxon>Bacteroidota</taxon>
        <taxon>Flavobacteriia</taxon>
        <taxon>Flavobacteriales</taxon>
        <taxon>Weeksellaceae</taxon>
        <taxon>Frigoriflavimonas</taxon>
    </lineage>
</organism>
<evidence type="ECO:0000256" key="1">
    <source>
        <dbReference type="SAM" id="MobiDB-lite"/>
    </source>
</evidence>
<gene>
    <name evidence="2" type="ORF">HNQ03_000057</name>
</gene>
<evidence type="ECO:0000313" key="2">
    <source>
        <dbReference type="EMBL" id="NRS90992.1"/>
    </source>
</evidence>
<name>A0A8J8K7I6_9FLAO</name>
<keyword evidence="3" id="KW-1185">Reference proteome</keyword>
<comment type="caution">
    <text evidence="2">The sequence shown here is derived from an EMBL/GenBank/DDBJ whole genome shotgun (WGS) entry which is preliminary data.</text>
</comment>